<keyword evidence="8" id="KW-0732">Signal</keyword>
<evidence type="ECO:0000256" key="3">
    <source>
        <dbReference type="ARBA" id="ARBA00022723"/>
    </source>
</evidence>
<keyword evidence="6 7" id="KW-0349">Heme</keyword>
<organism evidence="9 10">
    <name type="scientific">Mycena sanguinolenta</name>
    <dbReference type="NCBI Taxonomy" id="230812"/>
    <lineage>
        <taxon>Eukaryota</taxon>
        <taxon>Fungi</taxon>
        <taxon>Dikarya</taxon>
        <taxon>Basidiomycota</taxon>
        <taxon>Agaricomycotina</taxon>
        <taxon>Agaricomycetes</taxon>
        <taxon>Agaricomycetidae</taxon>
        <taxon>Agaricales</taxon>
        <taxon>Marasmiineae</taxon>
        <taxon>Mycenaceae</taxon>
        <taxon>Mycena</taxon>
    </lineage>
</organism>
<dbReference type="PANTHER" id="PTHR46206">
    <property type="entry name" value="CYTOCHROME P450"/>
    <property type="match status" value="1"/>
</dbReference>
<feature type="signal peptide" evidence="8">
    <location>
        <begin position="1"/>
        <end position="19"/>
    </location>
</feature>
<keyword evidence="4 7" id="KW-0560">Oxidoreductase</keyword>
<comment type="similarity">
    <text evidence="2 7">Belongs to the cytochrome P450 family.</text>
</comment>
<feature type="chain" id="PRO_5034947662" evidence="8">
    <location>
        <begin position="20"/>
        <end position="519"/>
    </location>
</feature>
<evidence type="ECO:0000256" key="5">
    <source>
        <dbReference type="ARBA" id="ARBA00023004"/>
    </source>
</evidence>
<dbReference type="InterPro" id="IPR001128">
    <property type="entry name" value="Cyt_P450"/>
</dbReference>
<evidence type="ECO:0000256" key="8">
    <source>
        <dbReference type="SAM" id="SignalP"/>
    </source>
</evidence>
<evidence type="ECO:0000256" key="2">
    <source>
        <dbReference type="ARBA" id="ARBA00010617"/>
    </source>
</evidence>
<keyword evidence="7" id="KW-0503">Monooxygenase</keyword>
<dbReference type="Proteomes" id="UP000623467">
    <property type="component" value="Unassembled WGS sequence"/>
</dbReference>
<sequence length="519" mass="58199">MAWTATGLFLIAVLVSVRLWDKGRRKQAELPSRGFGTTWATSYLTSTVNVLRAKAEIQALACRYRNQLFTFPLFGEWCVMAASREHVKDHYNAQEEVLSMEAAAEELLQLHHTVGSLFCSETYHIPAIRVSLNLNLAAKLPDLLDEMALAYDEELPVAETWTPLCPSKVYAGIIARASNRIFVGPKLCRNRQYRKLVDGFSNIVITGGAVIRMAVPGFLRPVVGWLFRSVFGHHRRMVQLVAAEIAERQHNRAIGKLHLNPNDMLDWLMDQPWEGRTEHSPESLAMRILNVNFVALHTTTKAGAFTHALYHLASKPEYIPILRSEVESFLDPLNPQSWSKESIARCAKLDSFLKESLRLNGLGAIWMPRLTLSAFEFSDGTVIPPGNFVGTAVTAIHEDEANYARAKEFDGLRFYKLGSSAGAVHDQQDDLKADPDSDLQWQHRLTGTSPSYLTFGGGKHICPGRFFASLELKGLFALLLLRYDVRMADGVRPADKWFGPVSNPDPNAQVLFRRRSEIP</sequence>
<keyword evidence="10" id="KW-1185">Reference proteome</keyword>
<dbReference type="InterPro" id="IPR002403">
    <property type="entry name" value="Cyt_P450_E_grp-IV"/>
</dbReference>
<proteinExistence type="inferred from homology"/>
<keyword evidence="3 6" id="KW-0479">Metal-binding</keyword>
<gene>
    <name evidence="9" type="ORF">MSAN_01708200</name>
</gene>
<dbReference type="GO" id="GO:0020037">
    <property type="term" value="F:heme binding"/>
    <property type="evidence" value="ECO:0007669"/>
    <property type="project" value="InterPro"/>
</dbReference>
<dbReference type="CDD" id="cd11041">
    <property type="entry name" value="CYP503A1-like"/>
    <property type="match status" value="1"/>
</dbReference>
<evidence type="ECO:0000256" key="6">
    <source>
        <dbReference type="PIRSR" id="PIRSR602403-1"/>
    </source>
</evidence>
<dbReference type="SUPFAM" id="SSF48264">
    <property type="entry name" value="Cytochrome P450"/>
    <property type="match status" value="1"/>
</dbReference>
<evidence type="ECO:0000256" key="4">
    <source>
        <dbReference type="ARBA" id="ARBA00023002"/>
    </source>
</evidence>
<dbReference type="PROSITE" id="PS00086">
    <property type="entry name" value="CYTOCHROME_P450"/>
    <property type="match status" value="1"/>
</dbReference>
<dbReference type="GO" id="GO:0004497">
    <property type="term" value="F:monooxygenase activity"/>
    <property type="evidence" value="ECO:0007669"/>
    <property type="project" value="UniProtKB-KW"/>
</dbReference>
<dbReference type="EMBL" id="JACAZH010000016">
    <property type="protein sequence ID" value="KAF7349188.1"/>
    <property type="molecule type" value="Genomic_DNA"/>
</dbReference>
<evidence type="ECO:0000313" key="9">
    <source>
        <dbReference type="EMBL" id="KAF7349188.1"/>
    </source>
</evidence>
<dbReference type="PRINTS" id="PR00465">
    <property type="entry name" value="EP450IV"/>
</dbReference>
<name>A0A8H6XVX2_9AGAR</name>
<evidence type="ECO:0000256" key="1">
    <source>
        <dbReference type="ARBA" id="ARBA00001971"/>
    </source>
</evidence>
<dbReference type="Gene3D" id="1.10.630.10">
    <property type="entry name" value="Cytochrome P450"/>
    <property type="match status" value="1"/>
</dbReference>
<evidence type="ECO:0000313" key="10">
    <source>
        <dbReference type="Proteomes" id="UP000623467"/>
    </source>
</evidence>
<dbReference type="Pfam" id="PF00067">
    <property type="entry name" value="p450"/>
    <property type="match status" value="1"/>
</dbReference>
<dbReference type="OrthoDB" id="1844152at2759"/>
<reference evidence="9" key="1">
    <citation type="submission" date="2020-05" db="EMBL/GenBank/DDBJ databases">
        <title>Mycena genomes resolve the evolution of fungal bioluminescence.</title>
        <authorList>
            <person name="Tsai I.J."/>
        </authorList>
    </citation>
    <scope>NUCLEOTIDE SEQUENCE</scope>
    <source>
        <strain evidence="9">160909Yilan</strain>
    </source>
</reference>
<dbReference type="AlphaFoldDB" id="A0A8H6XVX2"/>
<feature type="binding site" description="axial binding residue" evidence="6">
    <location>
        <position position="462"/>
    </location>
    <ligand>
        <name>heme</name>
        <dbReference type="ChEBI" id="CHEBI:30413"/>
    </ligand>
    <ligandPart>
        <name>Fe</name>
        <dbReference type="ChEBI" id="CHEBI:18248"/>
    </ligandPart>
</feature>
<dbReference type="GO" id="GO:0005506">
    <property type="term" value="F:iron ion binding"/>
    <property type="evidence" value="ECO:0007669"/>
    <property type="project" value="InterPro"/>
</dbReference>
<comment type="caution">
    <text evidence="9">The sequence shown here is derived from an EMBL/GenBank/DDBJ whole genome shotgun (WGS) entry which is preliminary data.</text>
</comment>
<comment type="cofactor">
    <cofactor evidence="1 6">
        <name>heme</name>
        <dbReference type="ChEBI" id="CHEBI:30413"/>
    </cofactor>
</comment>
<evidence type="ECO:0000256" key="7">
    <source>
        <dbReference type="RuleBase" id="RU000461"/>
    </source>
</evidence>
<dbReference type="GO" id="GO:0016705">
    <property type="term" value="F:oxidoreductase activity, acting on paired donors, with incorporation or reduction of molecular oxygen"/>
    <property type="evidence" value="ECO:0007669"/>
    <property type="project" value="InterPro"/>
</dbReference>
<keyword evidence="5 6" id="KW-0408">Iron</keyword>
<dbReference type="InterPro" id="IPR017972">
    <property type="entry name" value="Cyt_P450_CS"/>
</dbReference>
<accession>A0A8H6XVX2</accession>
<protein>
    <submittedName>
        <fullName evidence="9">Cytochrome P450</fullName>
    </submittedName>
</protein>
<dbReference type="InterPro" id="IPR036396">
    <property type="entry name" value="Cyt_P450_sf"/>
</dbReference>